<name>A0A5B9GLL4_9PROT</name>
<dbReference type="RefSeq" id="WP_128106500.1">
    <property type="nucleotide sequence ID" value="NZ_CP042811.1"/>
</dbReference>
<evidence type="ECO:0000256" key="1">
    <source>
        <dbReference type="ARBA" id="ARBA00007031"/>
    </source>
</evidence>
<feature type="compositionally biased region" description="Basic residues" evidence="2">
    <location>
        <begin position="157"/>
        <end position="167"/>
    </location>
</feature>
<sequence>MIHHATRSSEAGTLRELTTRIVTAYVRTNTLPADALPCLIATVFQALGGPGQAMTETPDLVPAVPVKKSVFPDYIVCLEDGKKLKMLKRHLQSAYGMTPKQYREKWGLPESYPMAAPVYAARRSALAKEIGLGRAVRTTSAPLETSGTGVPVTRLPEKKRGRRPKLA</sequence>
<dbReference type="EMBL" id="CP042811">
    <property type="protein sequence ID" value="QEE86973.1"/>
    <property type="molecule type" value="Genomic_DNA"/>
</dbReference>
<gene>
    <name evidence="3" type="ORF">EOV40_014850</name>
</gene>
<dbReference type="GO" id="GO:0008270">
    <property type="term" value="F:zinc ion binding"/>
    <property type="evidence" value="ECO:0007669"/>
    <property type="project" value="InterPro"/>
</dbReference>
<evidence type="ECO:0000313" key="3">
    <source>
        <dbReference type="EMBL" id="QEE86973.1"/>
    </source>
</evidence>
<dbReference type="InterPro" id="IPR041920">
    <property type="entry name" value="ROS/MUCR_sf"/>
</dbReference>
<dbReference type="Proteomes" id="UP000287027">
    <property type="component" value="Plasmid unnamed3"/>
</dbReference>
<dbReference type="AlphaFoldDB" id="A0A5B9GLL4"/>
<dbReference type="InterPro" id="IPR008807">
    <property type="entry name" value="ROS_MUCR"/>
</dbReference>
<evidence type="ECO:0000256" key="2">
    <source>
        <dbReference type="SAM" id="MobiDB-lite"/>
    </source>
</evidence>
<feature type="compositionally biased region" description="Polar residues" evidence="2">
    <location>
        <begin position="138"/>
        <end position="148"/>
    </location>
</feature>
<proteinExistence type="inferred from homology"/>
<dbReference type="Pfam" id="PF05443">
    <property type="entry name" value="ROS_MUCR"/>
    <property type="match status" value="1"/>
</dbReference>
<dbReference type="KEGG" id="aoy:EOV40_014850"/>
<feature type="region of interest" description="Disordered" evidence="2">
    <location>
        <begin position="138"/>
        <end position="167"/>
    </location>
</feature>
<keyword evidence="3" id="KW-0614">Plasmid</keyword>
<comment type="similarity">
    <text evidence="1">Belongs to the ros/MucR family.</text>
</comment>
<organism evidence="3 4">
    <name type="scientific">Acetobacter oryzoeni</name>
    <dbReference type="NCBI Taxonomy" id="2500548"/>
    <lineage>
        <taxon>Bacteria</taxon>
        <taxon>Pseudomonadati</taxon>
        <taxon>Pseudomonadota</taxon>
        <taxon>Alphaproteobacteria</taxon>
        <taxon>Acetobacterales</taxon>
        <taxon>Acetobacteraceae</taxon>
        <taxon>Acetobacter</taxon>
    </lineage>
</organism>
<keyword evidence="4" id="KW-1185">Reference proteome</keyword>
<dbReference type="Gene3D" id="1.10.10.1550">
    <property type="entry name" value="ROS/MUCR transcriptional regulator protein"/>
    <property type="match status" value="1"/>
</dbReference>
<evidence type="ECO:0000313" key="4">
    <source>
        <dbReference type="Proteomes" id="UP000287027"/>
    </source>
</evidence>
<accession>A0A5B9GLL4</accession>
<reference evidence="3 4" key="1">
    <citation type="submission" date="2019-08" db="EMBL/GenBank/DDBJ databases">
        <title>Acetobacter oryzioeni sp. nov., isolated from Korean rice wine vinegar.</title>
        <authorList>
            <person name="Baek J.H."/>
            <person name="Kim K.H."/>
            <person name="Jeon C.O."/>
            <person name="Han D.M."/>
        </authorList>
    </citation>
    <scope>NUCLEOTIDE SEQUENCE [LARGE SCALE GENOMIC DNA]</scope>
    <source>
        <strain evidence="3 4">B6</strain>
        <plasmid evidence="3 4">unnamed3</plasmid>
    </source>
</reference>
<protein>
    <submittedName>
        <fullName evidence="3">Transcriptional regulator</fullName>
    </submittedName>
</protein>
<dbReference type="GO" id="GO:0003677">
    <property type="term" value="F:DNA binding"/>
    <property type="evidence" value="ECO:0007669"/>
    <property type="project" value="InterPro"/>
</dbReference>
<geneLocation type="plasmid" evidence="3 4">
    <name>unnamed3</name>
</geneLocation>
<dbReference type="GO" id="GO:0006355">
    <property type="term" value="P:regulation of DNA-templated transcription"/>
    <property type="evidence" value="ECO:0007669"/>
    <property type="project" value="InterPro"/>
</dbReference>